<feature type="transmembrane region" description="Helical" evidence="1">
    <location>
        <begin position="44"/>
        <end position="64"/>
    </location>
</feature>
<protein>
    <submittedName>
        <fullName evidence="3">Histidine kinase</fullName>
    </submittedName>
</protein>
<dbReference type="SUPFAM" id="SSF55874">
    <property type="entry name" value="ATPase domain of HSP90 chaperone/DNA topoisomerase II/histidine kinase"/>
    <property type="match status" value="1"/>
</dbReference>
<sequence length="348" mass="40254">MKKRTFTFRIAGKLLAQLLFWTVAYFVLLNIFSGPGQWKKIDHLYTSIFLVTLLMPVTVNLWFIVPRFLNRKKYSLFALLNGVNILAFTFFNQLLFDKLIDYVLPDYYFISYYEYTDLLKFFFAFVTLTTLLHLSWEWFRLQETRHKMAILEKEKIDAELKAFTNQVNPHFLFNSLTVLYSLSLKSSPETPGAIIKLSDILRYVIYESSVGMVPLASEVSLINNYITLQRHRVDDSARIEFKTEIEDEDVRIIPMLFLPLVENSFKHGVKSDVSGTFIHIVLQSADGVITFRIGNNKSDMASVEKPAGGIGLKNIQHRLALVYPGRHSFEVNESEKMFSVELKVDVKA</sequence>
<dbReference type="InterPro" id="IPR010559">
    <property type="entry name" value="Sig_transdc_His_kin_internal"/>
</dbReference>
<keyword evidence="3" id="KW-0808">Transferase</keyword>
<evidence type="ECO:0000313" key="3">
    <source>
        <dbReference type="EMBL" id="MBT1697935.1"/>
    </source>
</evidence>
<dbReference type="Gene3D" id="3.30.565.10">
    <property type="entry name" value="Histidine kinase-like ATPase, C-terminal domain"/>
    <property type="match status" value="1"/>
</dbReference>
<keyword evidence="1" id="KW-1133">Transmembrane helix</keyword>
<dbReference type="GO" id="GO:0016020">
    <property type="term" value="C:membrane"/>
    <property type="evidence" value="ECO:0007669"/>
    <property type="project" value="InterPro"/>
</dbReference>
<accession>A0AAP2DKE6</accession>
<dbReference type="AlphaFoldDB" id="A0AAP2DKE6"/>
<keyword evidence="4" id="KW-1185">Reference proteome</keyword>
<feature type="domain" description="Signal transduction histidine kinase internal region" evidence="2">
    <location>
        <begin position="158"/>
        <end position="235"/>
    </location>
</feature>
<dbReference type="RefSeq" id="WP_254163808.1">
    <property type="nucleotide sequence ID" value="NZ_JAHESF010000012.1"/>
</dbReference>
<dbReference type="PANTHER" id="PTHR34220:SF7">
    <property type="entry name" value="SENSOR HISTIDINE KINASE YPDA"/>
    <property type="match status" value="1"/>
</dbReference>
<evidence type="ECO:0000313" key="4">
    <source>
        <dbReference type="Proteomes" id="UP001319200"/>
    </source>
</evidence>
<dbReference type="InterPro" id="IPR050640">
    <property type="entry name" value="Bact_2-comp_sensor_kinase"/>
</dbReference>
<dbReference type="InterPro" id="IPR036890">
    <property type="entry name" value="HATPase_C_sf"/>
</dbReference>
<gene>
    <name evidence="3" type="ORF">KK083_13665</name>
</gene>
<dbReference type="PANTHER" id="PTHR34220">
    <property type="entry name" value="SENSOR HISTIDINE KINASE YPDA"/>
    <property type="match status" value="1"/>
</dbReference>
<feature type="transmembrane region" description="Helical" evidence="1">
    <location>
        <begin position="12"/>
        <end position="32"/>
    </location>
</feature>
<dbReference type="Pfam" id="PF06580">
    <property type="entry name" value="His_kinase"/>
    <property type="match status" value="1"/>
</dbReference>
<proteinExistence type="predicted"/>
<keyword evidence="1" id="KW-0812">Transmembrane</keyword>
<dbReference type="GO" id="GO:0000155">
    <property type="term" value="F:phosphorelay sensor kinase activity"/>
    <property type="evidence" value="ECO:0007669"/>
    <property type="project" value="InterPro"/>
</dbReference>
<comment type="caution">
    <text evidence="3">The sequence shown here is derived from an EMBL/GenBank/DDBJ whole genome shotgun (WGS) entry which is preliminary data.</text>
</comment>
<name>A0AAP2DKE6_9BACT</name>
<evidence type="ECO:0000256" key="1">
    <source>
        <dbReference type="SAM" id="Phobius"/>
    </source>
</evidence>
<organism evidence="3 4">
    <name type="scientific">Chryseosolibacter histidini</name>
    <dbReference type="NCBI Taxonomy" id="2782349"/>
    <lineage>
        <taxon>Bacteria</taxon>
        <taxon>Pseudomonadati</taxon>
        <taxon>Bacteroidota</taxon>
        <taxon>Cytophagia</taxon>
        <taxon>Cytophagales</taxon>
        <taxon>Chryseotaleaceae</taxon>
        <taxon>Chryseosolibacter</taxon>
    </lineage>
</organism>
<dbReference type="EMBL" id="JAHESF010000012">
    <property type="protein sequence ID" value="MBT1697935.1"/>
    <property type="molecule type" value="Genomic_DNA"/>
</dbReference>
<keyword evidence="3" id="KW-0418">Kinase</keyword>
<feature type="transmembrane region" description="Helical" evidence="1">
    <location>
        <begin position="76"/>
        <end position="96"/>
    </location>
</feature>
<feature type="transmembrane region" description="Helical" evidence="1">
    <location>
        <begin position="121"/>
        <end position="139"/>
    </location>
</feature>
<keyword evidence="1" id="KW-0472">Membrane</keyword>
<evidence type="ECO:0000259" key="2">
    <source>
        <dbReference type="Pfam" id="PF06580"/>
    </source>
</evidence>
<dbReference type="Proteomes" id="UP001319200">
    <property type="component" value="Unassembled WGS sequence"/>
</dbReference>
<reference evidence="3 4" key="1">
    <citation type="submission" date="2021-05" db="EMBL/GenBank/DDBJ databases">
        <title>A Polyphasic approach of four new species of the genus Ohtaekwangia: Ohtaekwangia histidinii sp. nov., Ohtaekwangia cretensis sp. nov., Ohtaekwangia indiensis sp. nov., Ohtaekwangia reichenbachii sp. nov. from diverse environment.</title>
        <authorList>
            <person name="Octaviana S."/>
        </authorList>
    </citation>
    <scope>NUCLEOTIDE SEQUENCE [LARGE SCALE GENOMIC DNA]</scope>
    <source>
        <strain evidence="3 4">PWU4</strain>
    </source>
</reference>